<dbReference type="InterPro" id="IPR002196">
    <property type="entry name" value="Glyco_hydro_24"/>
</dbReference>
<dbReference type="Pfam" id="PF00959">
    <property type="entry name" value="Phage_lysozyme"/>
    <property type="match status" value="1"/>
</dbReference>
<dbReference type="EC" id="3.2.1.17" evidence="7"/>
<keyword evidence="2 7" id="KW-0929">Antimicrobial</keyword>
<dbReference type="HAMAP" id="MF_04110">
    <property type="entry name" value="ENDOLYSIN_T4"/>
    <property type="match status" value="1"/>
</dbReference>
<dbReference type="InterPro" id="IPR023346">
    <property type="entry name" value="Lysozyme-like_dom_sf"/>
</dbReference>
<name>A0ABV5FCN7_9FLAO</name>
<keyword evidence="9" id="KW-1185">Reference proteome</keyword>
<dbReference type="Proteomes" id="UP001589585">
    <property type="component" value="Unassembled WGS sequence"/>
</dbReference>
<dbReference type="InterPro" id="IPR033907">
    <property type="entry name" value="Endolysin_autolysin"/>
</dbReference>
<reference evidence="8 9" key="1">
    <citation type="submission" date="2024-09" db="EMBL/GenBank/DDBJ databases">
        <authorList>
            <person name="Sun Q."/>
            <person name="Mori K."/>
        </authorList>
    </citation>
    <scope>NUCLEOTIDE SEQUENCE [LARGE SCALE GENOMIC DNA]</scope>
    <source>
        <strain evidence="8 9">CECT 8622</strain>
    </source>
</reference>
<evidence type="ECO:0000256" key="6">
    <source>
        <dbReference type="ARBA" id="ARBA00023295"/>
    </source>
</evidence>
<dbReference type="EMBL" id="JBHMFC010000061">
    <property type="protein sequence ID" value="MFB9057210.1"/>
    <property type="molecule type" value="Genomic_DNA"/>
</dbReference>
<dbReference type="PANTHER" id="PTHR38107">
    <property type="match status" value="1"/>
</dbReference>
<proteinExistence type="inferred from homology"/>
<protein>
    <recommendedName>
        <fullName evidence="7">Lysozyme</fullName>
        <ecNumber evidence="7">3.2.1.17</ecNumber>
    </recommendedName>
</protein>
<dbReference type="InterPro" id="IPR034690">
    <property type="entry name" value="Endolysin_T4_type"/>
</dbReference>
<evidence type="ECO:0000313" key="8">
    <source>
        <dbReference type="EMBL" id="MFB9057210.1"/>
    </source>
</evidence>
<accession>A0ABV5FCN7</accession>
<evidence type="ECO:0000256" key="1">
    <source>
        <dbReference type="ARBA" id="ARBA00000632"/>
    </source>
</evidence>
<evidence type="ECO:0000256" key="3">
    <source>
        <dbReference type="ARBA" id="ARBA00022638"/>
    </source>
</evidence>
<keyword evidence="4 7" id="KW-0378">Hydrolase</keyword>
<dbReference type="SUPFAM" id="SSF53955">
    <property type="entry name" value="Lysozyme-like"/>
    <property type="match status" value="1"/>
</dbReference>
<dbReference type="InterPro" id="IPR051018">
    <property type="entry name" value="Bacteriophage_GH24"/>
</dbReference>
<dbReference type="Gene3D" id="1.10.530.40">
    <property type="match status" value="1"/>
</dbReference>
<evidence type="ECO:0000256" key="7">
    <source>
        <dbReference type="RuleBase" id="RU003788"/>
    </source>
</evidence>
<keyword evidence="3 7" id="KW-0081">Bacteriolytic enzyme</keyword>
<evidence type="ECO:0000256" key="4">
    <source>
        <dbReference type="ARBA" id="ARBA00022801"/>
    </source>
</evidence>
<keyword evidence="5" id="KW-1035">Host cytoplasm</keyword>
<comment type="caution">
    <text evidence="8">The sequence shown here is derived from an EMBL/GenBank/DDBJ whole genome shotgun (WGS) entry which is preliminary data.</text>
</comment>
<evidence type="ECO:0000256" key="2">
    <source>
        <dbReference type="ARBA" id="ARBA00022529"/>
    </source>
</evidence>
<sequence>MLKVADDETLDEDTEVNSAVMLGEELTGGADGDCKGRNCIRLGAESKLIQEINIRLAGFGGNVPTKKFTTRTLTMVKQFQKDYMEIEPTGNICGDTLKAIDEFGEKYIFPFEEVKCKCGDCSGFGKGRKSDEKQNTSIAERSRKYEYPGIHRSLLWGYRSSIFYLQKESELNYQTNCINSGYRCHDHSIYKKTGSTNHCGKALDILYNYNSGRTKNKLHVEEIRKKIFNKHLGAKWDWNAEKNIYYLESTNKGATTWVHLDVREFNIEYLKDEFFVKTETKMNGEKIVDLAKEEGFIQTCGCVGRYASQQGASSNGNNSENRVEPKILRTSNKGVQFIKDWEKFEPNVYDDSEGYATIGYGHLIARQSKNDITIPVEFINGITDEKAVELFEQRLIDFEKAVQRDIEVNLYQYEFDALVSLLFNTGSQFLNTGGANGRETKIKKNINSEKYSEGADEMSNVTNGGALGLIKRREAEINIFKNNIYDSTH</sequence>
<evidence type="ECO:0000256" key="5">
    <source>
        <dbReference type="ARBA" id="ARBA00023200"/>
    </source>
</evidence>
<gene>
    <name evidence="8" type="ORF">ACFFU9_10700</name>
</gene>
<dbReference type="CDD" id="cd00737">
    <property type="entry name" value="lyz_endolysin_autolysin"/>
    <property type="match status" value="1"/>
</dbReference>
<dbReference type="GO" id="GO:0016787">
    <property type="term" value="F:hydrolase activity"/>
    <property type="evidence" value="ECO:0007669"/>
    <property type="project" value="UniProtKB-KW"/>
</dbReference>
<organism evidence="8 9">
    <name type="scientific">Mariniflexile ostreae</name>
    <dbReference type="NCBI Taxonomy" id="1520892"/>
    <lineage>
        <taxon>Bacteria</taxon>
        <taxon>Pseudomonadati</taxon>
        <taxon>Bacteroidota</taxon>
        <taxon>Flavobacteriia</taxon>
        <taxon>Flavobacteriales</taxon>
        <taxon>Flavobacteriaceae</taxon>
        <taxon>Mariniflexile</taxon>
    </lineage>
</organism>
<keyword evidence="6 7" id="KW-0326">Glycosidase</keyword>
<dbReference type="InterPro" id="IPR023347">
    <property type="entry name" value="Lysozyme_dom_sf"/>
</dbReference>
<dbReference type="PANTHER" id="PTHR38107:SF3">
    <property type="entry name" value="LYSOZYME RRRD-RELATED"/>
    <property type="match status" value="1"/>
</dbReference>
<evidence type="ECO:0000313" key="9">
    <source>
        <dbReference type="Proteomes" id="UP001589585"/>
    </source>
</evidence>
<comment type="similarity">
    <text evidence="7">Belongs to the glycosyl hydrolase 24 family.</text>
</comment>
<dbReference type="RefSeq" id="WP_379861434.1">
    <property type="nucleotide sequence ID" value="NZ_JBHMFC010000061.1"/>
</dbReference>
<comment type="catalytic activity">
    <reaction evidence="1 7">
        <text>Hydrolysis of (1-&gt;4)-beta-linkages between N-acetylmuramic acid and N-acetyl-D-glucosamine residues in a peptidoglycan and between N-acetyl-D-glucosamine residues in chitodextrins.</text>
        <dbReference type="EC" id="3.2.1.17"/>
    </reaction>
</comment>